<dbReference type="GO" id="GO:0016887">
    <property type="term" value="F:ATP hydrolysis activity"/>
    <property type="evidence" value="ECO:0007669"/>
    <property type="project" value="InterPro"/>
</dbReference>
<reference evidence="2" key="2">
    <citation type="journal article" date="2019" name="PLoS ONE">
        <title>Identification and characterization of putative Aeromonas spp. T3SS effectors.</title>
        <authorList>
            <person name="Rangel L.T."/>
            <person name="Marden J."/>
            <person name="Colston S."/>
            <person name="Setubal J.C."/>
            <person name="Graf J."/>
            <person name="Gogarten J.P."/>
        </authorList>
    </citation>
    <scope>NUCLEOTIDE SEQUENCE</scope>
    <source>
        <strain evidence="2">BAQ071013-135</strain>
    </source>
</reference>
<feature type="domain" description="AAA+ ATPase" evidence="1">
    <location>
        <begin position="24"/>
        <end position="332"/>
    </location>
</feature>
<dbReference type="InterPro" id="IPR051396">
    <property type="entry name" value="Bact_Antivir_Def_Nuclease"/>
</dbReference>
<dbReference type="SMART" id="SM00382">
    <property type="entry name" value="AAA"/>
    <property type="match status" value="1"/>
</dbReference>
<evidence type="ECO:0000313" key="3">
    <source>
        <dbReference type="Proteomes" id="UP000796104"/>
    </source>
</evidence>
<evidence type="ECO:0000259" key="1">
    <source>
        <dbReference type="SMART" id="SM00382"/>
    </source>
</evidence>
<dbReference type="PANTHER" id="PTHR43581">
    <property type="entry name" value="ATP/GTP PHOSPHATASE"/>
    <property type="match status" value="1"/>
</dbReference>
<protein>
    <recommendedName>
        <fullName evidence="1">AAA+ ATPase domain-containing protein</fullName>
    </recommendedName>
</protein>
<name>A0AAX2USM9_AERVE</name>
<comment type="caution">
    <text evidence="2">The sequence shown here is derived from an EMBL/GenBank/DDBJ whole genome shotgun (WGS) entry which is preliminary data.</text>
</comment>
<dbReference type="Gene3D" id="3.40.50.300">
    <property type="entry name" value="P-loop containing nucleotide triphosphate hydrolases"/>
    <property type="match status" value="1"/>
</dbReference>
<dbReference type="GO" id="GO:0005524">
    <property type="term" value="F:ATP binding"/>
    <property type="evidence" value="ECO:0007669"/>
    <property type="project" value="InterPro"/>
</dbReference>
<sequence>MQPIISRIRINSLFNYKDIDWNINKRVNVLFGANGTGKSTILRLINCVINDSDCLYDKRKAKNITLHVAGEVFHHNLSGTLLDSRSSRMLIDTLKNELSSAEDDKIKKSILDTLELIGVAQNAKKDPNLSNLISKFRVEYLSTFDMTIMSKQEYDSVSDDVYTQLDFEIKKEISILTGKMLSLGHKSAEEIKDSKMFNRKVVSDVFQSNFKDVKVFTETVNSFFKDSGKELHIDPDGDFIIKQHDEVIGLNTLSSGEKQLLLILTRVINCVGKDTILLLDEPEISLHLKWQENLIDAMTKIHDRCQIIIATHSPAILMQGWMDCIVDMKNITFSTSEK</sequence>
<dbReference type="SUPFAM" id="SSF52540">
    <property type="entry name" value="P-loop containing nucleoside triphosphate hydrolases"/>
    <property type="match status" value="1"/>
</dbReference>
<dbReference type="InterPro" id="IPR003593">
    <property type="entry name" value="AAA+_ATPase"/>
</dbReference>
<gene>
    <name evidence="2" type="ORF">CF123_12485</name>
</gene>
<accession>A0AAX2USM9</accession>
<dbReference type="Proteomes" id="UP000796104">
    <property type="component" value="Unassembled WGS sequence"/>
</dbReference>
<evidence type="ECO:0000313" key="2">
    <source>
        <dbReference type="EMBL" id="TND53348.1"/>
    </source>
</evidence>
<dbReference type="InterPro" id="IPR027417">
    <property type="entry name" value="P-loop_NTPase"/>
</dbReference>
<dbReference type="PANTHER" id="PTHR43581:SF2">
    <property type="entry name" value="EXCINUCLEASE ATPASE SUBUNIT"/>
    <property type="match status" value="1"/>
</dbReference>
<dbReference type="AlphaFoldDB" id="A0AAX2USM9"/>
<proteinExistence type="predicted"/>
<dbReference type="RefSeq" id="WP_139494631.1">
    <property type="nucleotide sequence ID" value="NZ_CAWORL010000008.1"/>
</dbReference>
<reference evidence="2" key="1">
    <citation type="submission" date="2017-10" db="EMBL/GenBank/DDBJ databases">
        <authorList>
            <person name="Colston S.M."/>
            <person name="Graf J."/>
        </authorList>
    </citation>
    <scope>NUCLEOTIDE SEQUENCE</scope>
    <source>
        <strain evidence="2">BAQ071013-135</strain>
    </source>
</reference>
<organism evidence="2 3">
    <name type="scientific">Aeromonas veronii</name>
    <dbReference type="NCBI Taxonomy" id="654"/>
    <lineage>
        <taxon>Bacteria</taxon>
        <taxon>Pseudomonadati</taxon>
        <taxon>Pseudomonadota</taxon>
        <taxon>Gammaproteobacteria</taxon>
        <taxon>Aeromonadales</taxon>
        <taxon>Aeromonadaceae</taxon>
        <taxon>Aeromonas</taxon>
    </lineage>
</organism>
<dbReference type="InterPro" id="IPR003959">
    <property type="entry name" value="ATPase_AAA_core"/>
</dbReference>
<dbReference type="EMBL" id="PDXJ01000016">
    <property type="protein sequence ID" value="TND53348.1"/>
    <property type="molecule type" value="Genomic_DNA"/>
</dbReference>
<dbReference type="Pfam" id="PF13304">
    <property type="entry name" value="AAA_21"/>
    <property type="match status" value="1"/>
</dbReference>
<dbReference type="CDD" id="cd00267">
    <property type="entry name" value="ABC_ATPase"/>
    <property type="match status" value="2"/>
</dbReference>